<sequence length="146" mass="16313">MTIIMGVNFNEKKLVRAPSLSYDANKKELSPDNEPTLQKALESFYGLGPQLAARIMAKNTIHPLARLGSVPPKTITALTAELSTMTIENDARRIVQDNIKRLRDMGTIRGRRHAMGLPVRGQRTRTQIETAKRLNTLERGGTYSKI</sequence>
<comment type="similarity">
    <text evidence="1">Belongs to the universal ribosomal protein uS13 family.</text>
</comment>
<dbReference type="Proteomes" id="UP001369815">
    <property type="component" value="Unassembled WGS sequence"/>
</dbReference>
<dbReference type="SUPFAM" id="SSF46946">
    <property type="entry name" value="S13-like H2TH domain"/>
    <property type="match status" value="1"/>
</dbReference>
<dbReference type="InterPro" id="IPR018269">
    <property type="entry name" value="Ribosomal_uS13_CS"/>
</dbReference>
<dbReference type="Pfam" id="PF00416">
    <property type="entry name" value="Ribosomal_S13"/>
    <property type="match status" value="1"/>
</dbReference>
<name>A0AAX6MIJ2_9PEZI</name>
<dbReference type="InterPro" id="IPR010979">
    <property type="entry name" value="Ribosomal_uS13-like_H2TH"/>
</dbReference>
<evidence type="ECO:0000313" key="5">
    <source>
        <dbReference type="Proteomes" id="UP001369815"/>
    </source>
</evidence>
<dbReference type="GO" id="GO:0015935">
    <property type="term" value="C:small ribosomal subunit"/>
    <property type="evidence" value="ECO:0007669"/>
    <property type="project" value="TreeGrafter"/>
</dbReference>
<dbReference type="Gene3D" id="4.10.910.10">
    <property type="entry name" value="30s ribosomal protein s13, domain 2"/>
    <property type="match status" value="1"/>
</dbReference>
<dbReference type="GO" id="GO:0006412">
    <property type="term" value="P:translation"/>
    <property type="evidence" value="ECO:0007669"/>
    <property type="project" value="InterPro"/>
</dbReference>
<organism evidence="4 5">
    <name type="scientific">Daldinia eschscholtzii</name>
    <dbReference type="NCBI Taxonomy" id="292717"/>
    <lineage>
        <taxon>Eukaryota</taxon>
        <taxon>Fungi</taxon>
        <taxon>Dikarya</taxon>
        <taxon>Ascomycota</taxon>
        <taxon>Pezizomycotina</taxon>
        <taxon>Sordariomycetes</taxon>
        <taxon>Xylariomycetidae</taxon>
        <taxon>Xylariales</taxon>
        <taxon>Hypoxylaceae</taxon>
        <taxon>Daldinia</taxon>
    </lineage>
</organism>
<gene>
    <name evidence="4" type="ORF">Daesc_006808</name>
</gene>
<keyword evidence="2" id="KW-0689">Ribosomal protein</keyword>
<keyword evidence="5" id="KW-1185">Reference proteome</keyword>
<dbReference type="AlphaFoldDB" id="A0AAX6MIJ2"/>
<dbReference type="InterPro" id="IPR001892">
    <property type="entry name" value="Ribosomal_uS13"/>
</dbReference>
<dbReference type="GO" id="GO:0003735">
    <property type="term" value="F:structural constituent of ribosome"/>
    <property type="evidence" value="ECO:0007669"/>
    <property type="project" value="InterPro"/>
</dbReference>
<evidence type="ECO:0000256" key="1">
    <source>
        <dbReference type="ARBA" id="ARBA00008080"/>
    </source>
</evidence>
<reference evidence="4 5" key="1">
    <citation type="journal article" date="2024" name="Front Chem Biol">
        <title>Unveiling the potential of Daldinia eschscholtzii MFLUCC 19-0629 through bioactivity and bioinformatics studies for enhanced sustainable agriculture production.</title>
        <authorList>
            <person name="Brooks S."/>
            <person name="Weaver J.A."/>
            <person name="Klomchit A."/>
            <person name="Alharthi S.A."/>
            <person name="Onlamun T."/>
            <person name="Nurani R."/>
            <person name="Vong T.K."/>
            <person name="Alberti F."/>
            <person name="Greco C."/>
        </authorList>
    </citation>
    <scope>NUCLEOTIDE SEQUENCE [LARGE SCALE GENOMIC DNA]</scope>
    <source>
        <strain evidence="4">MFLUCC 19-0629</strain>
    </source>
</reference>
<accession>A0AAX6MIJ2</accession>
<dbReference type="GO" id="GO:0003723">
    <property type="term" value="F:RNA binding"/>
    <property type="evidence" value="ECO:0007669"/>
    <property type="project" value="InterPro"/>
</dbReference>
<evidence type="ECO:0000313" key="4">
    <source>
        <dbReference type="EMBL" id="KAK6952273.1"/>
    </source>
</evidence>
<dbReference type="InterPro" id="IPR027437">
    <property type="entry name" value="Rbsml_uS13_C"/>
</dbReference>
<dbReference type="EMBL" id="JBANMG010000006">
    <property type="protein sequence ID" value="KAK6952273.1"/>
    <property type="molecule type" value="Genomic_DNA"/>
</dbReference>
<dbReference type="PROSITE" id="PS50159">
    <property type="entry name" value="RIBOSOMAL_S13_2"/>
    <property type="match status" value="1"/>
</dbReference>
<protein>
    <recommendedName>
        <fullName evidence="6">Ribosomal protein S13</fullName>
    </recommendedName>
</protein>
<dbReference type="PANTHER" id="PTHR10871:SF1">
    <property type="entry name" value="SMALL RIBOSOMAL SUBUNIT PROTEIN US13M"/>
    <property type="match status" value="1"/>
</dbReference>
<dbReference type="PROSITE" id="PS00646">
    <property type="entry name" value="RIBOSOMAL_S13_1"/>
    <property type="match status" value="1"/>
</dbReference>
<keyword evidence="3" id="KW-0687">Ribonucleoprotein</keyword>
<evidence type="ECO:0000256" key="2">
    <source>
        <dbReference type="ARBA" id="ARBA00022980"/>
    </source>
</evidence>
<evidence type="ECO:0000256" key="3">
    <source>
        <dbReference type="ARBA" id="ARBA00023274"/>
    </source>
</evidence>
<comment type="caution">
    <text evidence="4">The sequence shown here is derived from an EMBL/GenBank/DDBJ whole genome shotgun (WGS) entry which is preliminary data.</text>
</comment>
<proteinExistence type="inferred from homology"/>
<dbReference type="PANTHER" id="PTHR10871">
    <property type="entry name" value="30S RIBOSOMAL PROTEIN S13/40S RIBOSOMAL PROTEIN S18"/>
    <property type="match status" value="1"/>
</dbReference>
<dbReference type="GO" id="GO:0005739">
    <property type="term" value="C:mitochondrion"/>
    <property type="evidence" value="ECO:0007669"/>
    <property type="project" value="TreeGrafter"/>
</dbReference>
<evidence type="ECO:0008006" key="6">
    <source>
        <dbReference type="Google" id="ProtNLM"/>
    </source>
</evidence>
<dbReference type="Gene3D" id="1.10.8.50">
    <property type="match status" value="1"/>
</dbReference>